<reference evidence="8 9" key="1">
    <citation type="submission" date="2017-11" db="EMBL/GenBank/DDBJ databases">
        <title>Isolation and Characterization of Methanogenic Archaea from Saline Meromictic Lake at Siberia.</title>
        <authorList>
            <person name="Shen Y."/>
            <person name="Huang H.-H."/>
            <person name="Lai M.-C."/>
            <person name="Chen S.-C."/>
        </authorList>
    </citation>
    <scope>NUCLEOTIDE SEQUENCE [LARGE SCALE GENOMIC DNA]</scope>
    <source>
        <strain evidence="8 9">SY-01</strain>
    </source>
</reference>
<dbReference type="NCBIfam" id="TIGR01463">
    <property type="entry name" value="mtaA_cmuA"/>
    <property type="match status" value="1"/>
</dbReference>
<dbReference type="InterPro" id="IPR000257">
    <property type="entry name" value="Uroporphyrinogen_deCOase"/>
</dbReference>
<dbReference type="PANTHER" id="PTHR47099">
    <property type="entry name" value="METHYLCOBAMIDE:COM METHYLTRANSFERASE MTBA"/>
    <property type="match status" value="1"/>
</dbReference>
<feature type="domain" description="Uroporphyrinogen decarboxylase (URO-D)" evidence="7">
    <location>
        <begin position="5"/>
        <end position="338"/>
    </location>
</feature>
<dbReference type="OrthoDB" id="124836at2157"/>
<dbReference type="GO" id="GO:0006779">
    <property type="term" value="P:porphyrin-containing compound biosynthetic process"/>
    <property type="evidence" value="ECO:0007669"/>
    <property type="project" value="InterPro"/>
</dbReference>
<name>A0A4E0PV97_9EURY</name>
<dbReference type="RefSeq" id="WP_135389638.1">
    <property type="nucleotide sequence ID" value="NZ_PGGK01000006.1"/>
</dbReference>
<keyword evidence="4" id="KW-0479">Metal-binding</keyword>
<keyword evidence="3 8" id="KW-0808">Transferase</keyword>
<comment type="cofactor">
    <cofactor evidence="1">
        <name>Zn(2+)</name>
        <dbReference type="ChEBI" id="CHEBI:29105"/>
    </cofactor>
</comment>
<evidence type="ECO:0000256" key="6">
    <source>
        <dbReference type="ARBA" id="ARBA00022994"/>
    </source>
</evidence>
<evidence type="ECO:0000259" key="7">
    <source>
        <dbReference type="Pfam" id="PF01208"/>
    </source>
</evidence>
<dbReference type="Gene3D" id="3.20.20.210">
    <property type="match status" value="1"/>
</dbReference>
<dbReference type="GO" id="GO:0032259">
    <property type="term" value="P:methylation"/>
    <property type="evidence" value="ECO:0007669"/>
    <property type="project" value="UniProtKB-KW"/>
</dbReference>
<dbReference type="CDD" id="cd03307">
    <property type="entry name" value="Mta_CmuA_like"/>
    <property type="match status" value="1"/>
</dbReference>
<protein>
    <submittedName>
        <fullName evidence="8">Methylcobamide--CoM methyltransferase</fullName>
    </submittedName>
</protein>
<keyword evidence="9" id="KW-1185">Reference proteome</keyword>
<dbReference type="AlphaFoldDB" id="A0A4E0PV97"/>
<dbReference type="Proteomes" id="UP000297295">
    <property type="component" value="Unassembled WGS sequence"/>
</dbReference>
<evidence type="ECO:0000256" key="5">
    <source>
        <dbReference type="ARBA" id="ARBA00022833"/>
    </source>
</evidence>
<accession>A0A4E0PV97</accession>
<evidence type="ECO:0000256" key="3">
    <source>
        <dbReference type="ARBA" id="ARBA00022679"/>
    </source>
</evidence>
<dbReference type="SUPFAM" id="SSF51726">
    <property type="entry name" value="UROD/MetE-like"/>
    <property type="match status" value="1"/>
</dbReference>
<dbReference type="NCBIfam" id="NF004889">
    <property type="entry name" value="PRK06252.1"/>
    <property type="match status" value="1"/>
</dbReference>
<sequence>MKDLTQKERFVRSIEGKKVDKVPVCSVTQTGTVELMEACGTFWPQANNDAEKMATLAIAGHDIVGLESVRYPFSTTVIAEALGCTIAEGSLDVQPYELDFPCKKKEDVRELKLPEDLLESSGIRTVIESTEIIRKRVGDDVPIVAGMIGPAAVAFYVAGAKNYLRWCITEPEIFQELLTMGEAVCTEYANTLFEHGADAVITIDSEAGPDLLPPPLFESMILPLYRSLTDSMKGLKLLHICGDATAILDQMAGSGFQGLSLEEKVDTRYAREIMADRACLIGNVSPAFTLLTKSHESIKKEAKQCIEDGVGILAPGCGIAPRTPTDNIQAFVAARDEYYMEKGLLK</sequence>
<comment type="caution">
    <text evidence="8">The sequence shown here is derived from an EMBL/GenBank/DDBJ whole genome shotgun (WGS) entry which is preliminary data.</text>
</comment>
<evidence type="ECO:0000256" key="1">
    <source>
        <dbReference type="ARBA" id="ARBA00001947"/>
    </source>
</evidence>
<dbReference type="PANTHER" id="PTHR47099:SF1">
    <property type="entry name" value="METHYLCOBAMIDE:COM METHYLTRANSFERASE MTBA"/>
    <property type="match status" value="1"/>
</dbReference>
<keyword evidence="6" id="KW-0484">Methanogenesis</keyword>
<dbReference type="EMBL" id="PGGK01000006">
    <property type="protein sequence ID" value="TGC09143.1"/>
    <property type="molecule type" value="Genomic_DNA"/>
</dbReference>
<keyword evidence="2 8" id="KW-0489">Methyltransferase</keyword>
<evidence type="ECO:0000256" key="2">
    <source>
        <dbReference type="ARBA" id="ARBA00022603"/>
    </source>
</evidence>
<dbReference type="InterPro" id="IPR038071">
    <property type="entry name" value="UROD/MetE-like_sf"/>
</dbReference>
<evidence type="ECO:0000313" key="9">
    <source>
        <dbReference type="Proteomes" id="UP000297295"/>
    </source>
</evidence>
<keyword evidence="5" id="KW-0862">Zinc</keyword>
<dbReference type="InterPro" id="IPR006360">
    <property type="entry name" value="Mtase_MtaA_CmuA"/>
</dbReference>
<dbReference type="GO" id="GO:0046872">
    <property type="term" value="F:metal ion binding"/>
    <property type="evidence" value="ECO:0007669"/>
    <property type="project" value="UniProtKB-KW"/>
</dbReference>
<evidence type="ECO:0000313" key="8">
    <source>
        <dbReference type="EMBL" id="TGC09143.1"/>
    </source>
</evidence>
<dbReference type="InterPro" id="IPR052024">
    <property type="entry name" value="Methanogen_methyltrans"/>
</dbReference>
<proteinExistence type="predicted"/>
<evidence type="ECO:0000256" key="4">
    <source>
        <dbReference type="ARBA" id="ARBA00022723"/>
    </source>
</evidence>
<gene>
    <name evidence="8" type="ORF">CUN85_07165</name>
</gene>
<dbReference type="GO" id="GO:0006730">
    <property type="term" value="P:one-carbon metabolic process"/>
    <property type="evidence" value="ECO:0007669"/>
    <property type="project" value="InterPro"/>
</dbReference>
<dbReference type="GO" id="GO:0008168">
    <property type="term" value="F:methyltransferase activity"/>
    <property type="evidence" value="ECO:0007669"/>
    <property type="project" value="UniProtKB-KW"/>
</dbReference>
<dbReference type="GO" id="GO:0015948">
    <property type="term" value="P:methanogenesis"/>
    <property type="evidence" value="ECO:0007669"/>
    <property type="project" value="UniProtKB-KW"/>
</dbReference>
<dbReference type="NCBIfam" id="NF040654">
    <property type="entry name" value="MtaA_Meth"/>
    <property type="match status" value="1"/>
</dbReference>
<dbReference type="GO" id="GO:0004853">
    <property type="term" value="F:uroporphyrinogen decarboxylase activity"/>
    <property type="evidence" value="ECO:0007669"/>
    <property type="project" value="InterPro"/>
</dbReference>
<dbReference type="Pfam" id="PF01208">
    <property type="entry name" value="URO-D"/>
    <property type="match status" value="1"/>
</dbReference>
<organism evidence="8 9">
    <name type="scientific">Methanolobus halotolerans</name>
    <dbReference type="NCBI Taxonomy" id="2052935"/>
    <lineage>
        <taxon>Archaea</taxon>
        <taxon>Methanobacteriati</taxon>
        <taxon>Methanobacteriota</taxon>
        <taxon>Stenosarchaea group</taxon>
        <taxon>Methanomicrobia</taxon>
        <taxon>Methanosarcinales</taxon>
        <taxon>Methanosarcinaceae</taxon>
        <taxon>Methanolobus</taxon>
    </lineage>
</organism>